<proteinExistence type="predicted"/>
<name>A0ABR4KW55_9EURO</name>
<sequence length="107" mass="12143">MIRHGLVHNSLGYICQFLPETKEGPRKYPRPDNVKSHVRVQHTDKNENDPELRRVLNQRREGSGGGRRRIVAPVSSTVPKAERLSQVSSLVLAWAALKKDELGMHQL</sequence>
<dbReference type="Proteomes" id="UP001610446">
    <property type="component" value="Unassembled WGS sequence"/>
</dbReference>
<comment type="caution">
    <text evidence="2">The sequence shown here is derived from an EMBL/GenBank/DDBJ whole genome shotgun (WGS) entry which is preliminary data.</text>
</comment>
<dbReference type="EMBL" id="JBFXLU010000007">
    <property type="protein sequence ID" value="KAL2856489.1"/>
    <property type="molecule type" value="Genomic_DNA"/>
</dbReference>
<organism evidence="2 3">
    <name type="scientific">Aspergillus pseudoustus</name>
    <dbReference type="NCBI Taxonomy" id="1810923"/>
    <lineage>
        <taxon>Eukaryota</taxon>
        <taxon>Fungi</taxon>
        <taxon>Dikarya</taxon>
        <taxon>Ascomycota</taxon>
        <taxon>Pezizomycotina</taxon>
        <taxon>Eurotiomycetes</taxon>
        <taxon>Eurotiomycetidae</taxon>
        <taxon>Eurotiales</taxon>
        <taxon>Aspergillaceae</taxon>
        <taxon>Aspergillus</taxon>
        <taxon>Aspergillus subgen. Nidulantes</taxon>
    </lineage>
</organism>
<gene>
    <name evidence="2" type="ORF">BJY01DRAFT_179389</name>
</gene>
<evidence type="ECO:0000313" key="3">
    <source>
        <dbReference type="Proteomes" id="UP001610446"/>
    </source>
</evidence>
<accession>A0ABR4KW55</accession>
<protein>
    <submittedName>
        <fullName evidence="2">Uncharacterized protein</fullName>
    </submittedName>
</protein>
<reference evidence="2 3" key="1">
    <citation type="submission" date="2024-07" db="EMBL/GenBank/DDBJ databases">
        <title>Section-level genome sequencing and comparative genomics of Aspergillus sections Usti and Cavernicolus.</title>
        <authorList>
            <consortium name="Lawrence Berkeley National Laboratory"/>
            <person name="Nybo J.L."/>
            <person name="Vesth T.C."/>
            <person name="Theobald S."/>
            <person name="Frisvad J.C."/>
            <person name="Larsen T.O."/>
            <person name="Kjaerboelling I."/>
            <person name="Rothschild-Mancinelli K."/>
            <person name="Lyhne E.K."/>
            <person name="Kogle M.E."/>
            <person name="Barry K."/>
            <person name="Clum A."/>
            <person name="Na H."/>
            <person name="Ledsgaard L."/>
            <person name="Lin J."/>
            <person name="Lipzen A."/>
            <person name="Kuo A."/>
            <person name="Riley R."/>
            <person name="Mondo S."/>
            <person name="Labutti K."/>
            <person name="Haridas S."/>
            <person name="Pangalinan J."/>
            <person name="Salamov A.A."/>
            <person name="Simmons B.A."/>
            <person name="Magnuson J.K."/>
            <person name="Chen J."/>
            <person name="Drula E."/>
            <person name="Henrissat B."/>
            <person name="Wiebenga A."/>
            <person name="Lubbers R.J."/>
            <person name="Gomes A.C."/>
            <person name="Makela M.R."/>
            <person name="Stajich J."/>
            <person name="Grigoriev I.V."/>
            <person name="Mortensen U.H."/>
            <person name="De Vries R.P."/>
            <person name="Baker S.E."/>
            <person name="Andersen M.R."/>
        </authorList>
    </citation>
    <scope>NUCLEOTIDE SEQUENCE [LARGE SCALE GENOMIC DNA]</scope>
    <source>
        <strain evidence="2 3">CBS 123904</strain>
    </source>
</reference>
<evidence type="ECO:0000256" key="1">
    <source>
        <dbReference type="SAM" id="MobiDB-lite"/>
    </source>
</evidence>
<feature type="compositionally biased region" description="Basic and acidic residues" evidence="1">
    <location>
        <begin position="21"/>
        <end position="62"/>
    </location>
</feature>
<keyword evidence="3" id="KW-1185">Reference proteome</keyword>
<feature type="region of interest" description="Disordered" evidence="1">
    <location>
        <begin position="21"/>
        <end position="69"/>
    </location>
</feature>
<evidence type="ECO:0000313" key="2">
    <source>
        <dbReference type="EMBL" id="KAL2856489.1"/>
    </source>
</evidence>